<name>A0A0P6WZW9_9CHLR</name>
<feature type="transmembrane region" description="Helical" evidence="7">
    <location>
        <begin position="261"/>
        <end position="281"/>
    </location>
</feature>
<evidence type="ECO:0000256" key="3">
    <source>
        <dbReference type="ARBA" id="ARBA00022475"/>
    </source>
</evidence>
<dbReference type="RefSeq" id="WP_075063654.1">
    <property type="nucleotide sequence ID" value="NZ_LGCL01000033.1"/>
</dbReference>
<feature type="transmembrane region" description="Helical" evidence="7">
    <location>
        <begin position="174"/>
        <end position="193"/>
    </location>
</feature>
<dbReference type="PANTHER" id="PTHR43266:SF10">
    <property type="entry name" value="BACILYSIN EXPORTER BACE-RELATED"/>
    <property type="match status" value="1"/>
</dbReference>
<dbReference type="InterPro" id="IPR011701">
    <property type="entry name" value="MFS"/>
</dbReference>
<evidence type="ECO:0000313" key="10">
    <source>
        <dbReference type="Proteomes" id="UP000050417"/>
    </source>
</evidence>
<gene>
    <name evidence="9" type="ORF">ADN00_14025</name>
</gene>
<feature type="transmembrane region" description="Helical" evidence="7">
    <location>
        <begin position="79"/>
        <end position="99"/>
    </location>
</feature>
<evidence type="ECO:0000256" key="1">
    <source>
        <dbReference type="ARBA" id="ARBA00004651"/>
    </source>
</evidence>
<keyword evidence="3" id="KW-1003">Cell membrane</keyword>
<evidence type="ECO:0000256" key="6">
    <source>
        <dbReference type="ARBA" id="ARBA00023136"/>
    </source>
</evidence>
<dbReference type="OrthoDB" id="9775268at2"/>
<evidence type="ECO:0000256" key="4">
    <source>
        <dbReference type="ARBA" id="ARBA00022692"/>
    </source>
</evidence>
<dbReference type="InterPro" id="IPR020846">
    <property type="entry name" value="MFS_dom"/>
</dbReference>
<keyword evidence="5 7" id="KW-1133">Transmembrane helix</keyword>
<dbReference type="PANTHER" id="PTHR43266">
    <property type="entry name" value="MACROLIDE-EFFLUX PROTEIN"/>
    <property type="match status" value="1"/>
</dbReference>
<feature type="transmembrane region" description="Helical" evidence="7">
    <location>
        <begin position="350"/>
        <end position="372"/>
    </location>
</feature>
<dbReference type="AlphaFoldDB" id="A0A0P6WZW9"/>
<dbReference type="Gene3D" id="1.20.1250.20">
    <property type="entry name" value="MFS general substrate transporter like domains"/>
    <property type="match status" value="1"/>
</dbReference>
<dbReference type="GO" id="GO:0022857">
    <property type="term" value="F:transmembrane transporter activity"/>
    <property type="evidence" value="ECO:0007669"/>
    <property type="project" value="InterPro"/>
</dbReference>
<reference evidence="9 10" key="1">
    <citation type="submission" date="2015-07" db="EMBL/GenBank/DDBJ databases">
        <title>Genome sequence of Ornatilinea apprima DSM 23815.</title>
        <authorList>
            <person name="Hemp J."/>
            <person name="Ward L.M."/>
            <person name="Pace L.A."/>
            <person name="Fischer W.W."/>
        </authorList>
    </citation>
    <scope>NUCLEOTIDE SEQUENCE [LARGE SCALE GENOMIC DNA]</scope>
    <source>
        <strain evidence="9 10">P3M-1</strain>
    </source>
</reference>
<dbReference type="Pfam" id="PF07690">
    <property type="entry name" value="MFS_1"/>
    <property type="match status" value="1"/>
</dbReference>
<feature type="transmembrane region" description="Helical" evidence="7">
    <location>
        <begin position="288"/>
        <end position="308"/>
    </location>
</feature>
<dbReference type="EMBL" id="LGCL01000033">
    <property type="protein sequence ID" value="KPL74117.1"/>
    <property type="molecule type" value="Genomic_DNA"/>
</dbReference>
<organism evidence="9 10">
    <name type="scientific">Ornatilinea apprima</name>
    <dbReference type="NCBI Taxonomy" id="1134406"/>
    <lineage>
        <taxon>Bacteria</taxon>
        <taxon>Bacillati</taxon>
        <taxon>Chloroflexota</taxon>
        <taxon>Anaerolineae</taxon>
        <taxon>Anaerolineales</taxon>
        <taxon>Anaerolineaceae</taxon>
        <taxon>Ornatilinea</taxon>
    </lineage>
</organism>
<dbReference type="SUPFAM" id="SSF103473">
    <property type="entry name" value="MFS general substrate transporter"/>
    <property type="match status" value="1"/>
</dbReference>
<comment type="caution">
    <text evidence="9">The sequence shown here is derived from an EMBL/GenBank/DDBJ whole genome shotgun (WGS) entry which is preliminary data.</text>
</comment>
<feature type="transmembrane region" description="Helical" evidence="7">
    <location>
        <begin position="12"/>
        <end position="39"/>
    </location>
</feature>
<evidence type="ECO:0000259" key="8">
    <source>
        <dbReference type="PROSITE" id="PS50850"/>
    </source>
</evidence>
<protein>
    <submittedName>
        <fullName evidence="9">MFS transporter</fullName>
    </submittedName>
</protein>
<dbReference type="InterPro" id="IPR036259">
    <property type="entry name" value="MFS_trans_sf"/>
</dbReference>
<feature type="domain" description="Major facilitator superfamily (MFS) profile" evidence="8">
    <location>
        <begin position="13"/>
        <end position="404"/>
    </location>
</feature>
<comment type="subcellular location">
    <subcellularLocation>
        <location evidence="1">Cell membrane</location>
        <topology evidence="1">Multi-pass membrane protein</topology>
    </subcellularLocation>
</comment>
<feature type="transmembrane region" description="Helical" evidence="7">
    <location>
        <begin position="314"/>
        <end position="338"/>
    </location>
</feature>
<dbReference type="PROSITE" id="PS50850">
    <property type="entry name" value="MFS"/>
    <property type="match status" value="1"/>
</dbReference>
<keyword evidence="10" id="KW-1185">Reference proteome</keyword>
<accession>A0A0P6WZW9</accession>
<keyword evidence="4 7" id="KW-0812">Transmembrane</keyword>
<dbReference type="GO" id="GO:0005886">
    <property type="term" value="C:plasma membrane"/>
    <property type="evidence" value="ECO:0007669"/>
    <property type="project" value="UniProtKB-SubCell"/>
</dbReference>
<sequence length="425" mass="45828">MRPTEDTKRWVIPFFTIWTGQSISLIGSRIAQFALVWWLTETTGSATVLATASMVALIPEIVLAPFSGALTDRWKRRRVMIFADTLMALAALWLAYLFWSGSMQIWHVYVVMTVRAVGNSFHWPAMEASTGMMVPKSQLSRVQGINQTMRGVLNIVAPPLGALFLDLLPLHQVMMIDVGTAALAVTPLLFIAVPQPERAAHEANTSVWADMVSGLRYLVSWRGMMVFIGAIMLLKIALSPAFSLLPLLVRQHFQGGAAELSLLQAINGIGVVAGGLVLSLWGGFRRRVHTMLAGIALLGVSILALGFIPPHLYWLALVSIFVLGFMVPMVDGPFMAISQACVAPEMQGRVFGVMGSLLSITSPISLAMAGPISDRLGLQIWYLAAGGICVLIGLIGSRVPAIMQIEGESEISPAATAAAVNPERV</sequence>
<keyword evidence="6 7" id="KW-0472">Membrane</keyword>
<proteinExistence type="predicted"/>
<feature type="transmembrane region" description="Helical" evidence="7">
    <location>
        <begin position="45"/>
        <end position="67"/>
    </location>
</feature>
<feature type="transmembrane region" description="Helical" evidence="7">
    <location>
        <begin position="378"/>
        <end position="396"/>
    </location>
</feature>
<dbReference type="Proteomes" id="UP000050417">
    <property type="component" value="Unassembled WGS sequence"/>
</dbReference>
<evidence type="ECO:0000256" key="2">
    <source>
        <dbReference type="ARBA" id="ARBA00022448"/>
    </source>
</evidence>
<keyword evidence="2" id="KW-0813">Transport</keyword>
<evidence type="ECO:0000256" key="7">
    <source>
        <dbReference type="SAM" id="Phobius"/>
    </source>
</evidence>
<feature type="transmembrane region" description="Helical" evidence="7">
    <location>
        <begin position="225"/>
        <end position="249"/>
    </location>
</feature>
<dbReference type="CDD" id="cd06173">
    <property type="entry name" value="MFS_MefA_like"/>
    <property type="match status" value="1"/>
</dbReference>
<evidence type="ECO:0000313" key="9">
    <source>
        <dbReference type="EMBL" id="KPL74117.1"/>
    </source>
</evidence>
<evidence type="ECO:0000256" key="5">
    <source>
        <dbReference type="ARBA" id="ARBA00022989"/>
    </source>
</evidence>
<dbReference type="STRING" id="1134406.ADN00_14025"/>